<dbReference type="InterPro" id="IPR016181">
    <property type="entry name" value="Acyl_CoA_acyltransferase"/>
</dbReference>
<reference evidence="5" key="1">
    <citation type="journal article" date="2014" name="Int. J. Syst. Evol. Microbiol.">
        <title>Complete genome sequence of Corynebacterium casei LMG S-19264T (=DSM 44701T), isolated from a smear-ripened cheese.</title>
        <authorList>
            <consortium name="US DOE Joint Genome Institute (JGI-PGF)"/>
            <person name="Walter F."/>
            <person name="Albersmeier A."/>
            <person name="Kalinowski J."/>
            <person name="Ruckert C."/>
        </authorList>
    </citation>
    <scope>NUCLEOTIDE SEQUENCE</scope>
    <source>
        <strain evidence="5">JCM 5069</strain>
    </source>
</reference>
<organism evidence="5 6">
    <name type="scientific">Streptomyces sulfonofaciens</name>
    <dbReference type="NCBI Taxonomy" id="68272"/>
    <lineage>
        <taxon>Bacteria</taxon>
        <taxon>Bacillati</taxon>
        <taxon>Actinomycetota</taxon>
        <taxon>Actinomycetes</taxon>
        <taxon>Kitasatosporales</taxon>
        <taxon>Streptomycetaceae</taxon>
        <taxon>Streptomyces</taxon>
    </lineage>
</organism>
<dbReference type="InterPro" id="IPR036390">
    <property type="entry name" value="WH_DNA-bd_sf"/>
</dbReference>
<dbReference type="GO" id="GO:0008080">
    <property type="term" value="F:N-acetyltransferase activity"/>
    <property type="evidence" value="ECO:0007669"/>
    <property type="project" value="InterPro"/>
</dbReference>
<dbReference type="PANTHER" id="PTHR13947:SF37">
    <property type="entry name" value="LD18367P"/>
    <property type="match status" value="1"/>
</dbReference>
<name>A0A919GER0_9ACTN</name>
<evidence type="ECO:0000259" key="4">
    <source>
        <dbReference type="PROSITE" id="PS51186"/>
    </source>
</evidence>
<dbReference type="EMBL" id="BNCD01000013">
    <property type="protein sequence ID" value="GHH83195.1"/>
    <property type="molecule type" value="Genomic_DNA"/>
</dbReference>
<dbReference type="Pfam" id="PF00583">
    <property type="entry name" value="Acetyltransf_1"/>
    <property type="match status" value="1"/>
</dbReference>
<dbReference type="InterPro" id="IPR050769">
    <property type="entry name" value="NAT_camello-type"/>
</dbReference>
<protein>
    <recommendedName>
        <fullName evidence="7">MarR family transcriptional regulator</fullName>
    </recommendedName>
</protein>
<evidence type="ECO:0008006" key="7">
    <source>
        <dbReference type="Google" id="ProtNLM"/>
    </source>
</evidence>
<keyword evidence="6" id="KW-1185">Reference proteome</keyword>
<feature type="compositionally biased region" description="Basic and acidic residues" evidence="2">
    <location>
        <begin position="35"/>
        <end position="53"/>
    </location>
</feature>
<dbReference type="SUPFAM" id="SSF46785">
    <property type="entry name" value="Winged helix' DNA-binding domain"/>
    <property type="match status" value="1"/>
</dbReference>
<dbReference type="Gene3D" id="1.10.10.10">
    <property type="entry name" value="Winged helix-like DNA-binding domain superfamily/Winged helix DNA-binding domain"/>
    <property type="match status" value="1"/>
</dbReference>
<reference evidence="5" key="2">
    <citation type="submission" date="2020-09" db="EMBL/GenBank/DDBJ databases">
        <authorList>
            <person name="Sun Q."/>
            <person name="Ohkuma M."/>
        </authorList>
    </citation>
    <scope>NUCLEOTIDE SEQUENCE</scope>
    <source>
        <strain evidence="5">JCM 5069</strain>
    </source>
</reference>
<dbReference type="Pfam" id="PF01047">
    <property type="entry name" value="MarR"/>
    <property type="match status" value="1"/>
</dbReference>
<evidence type="ECO:0000313" key="5">
    <source>
        <dbReference type="EMBL" id="GHH83195.1"/>
    </source>
</evidence>
<dbReference type="AlphaFoldDB" id="A0A919GER0"/>
<sequence length="436" mass="47328">MPTRKTEATDPTGAATPPRPLTGSAQGAGSGRYAADGRRDTARGGTARSRDTARGGTRAGPREDDPDRTRDVGIPGGTPPDAPHDTPGGTPHNTPPDAPHDTRVGAPALPIDDIRAFNRFYTNLIGALDYGRRLYVPYTLTEARVLYELAHSPRTDAADLRGALSLDAGYLSRLLAKFEKAELVERAPSPRDPRRQSISLTGRGRSTAELLDERSRESVGALLGSLPARDRPRLTAAMRTIQDILSEGRPPRREDVLLRAPGPGDLGWIIQRNAALYAAEYGWNTEYEALVARIVADFAESHDPALERVWMAELDGRPVGCVMCVRDTRRTRPAAPDSPPGTARLRLLLVEPDARGLGIGDRLVRTCIEFARDAGYGDMVLWTNDILHSARSIYRRHGFTLTAEQPHRSFGVDLTGQDWHLPLRATGDGSIPGGEG</sequence>
<dbReference type="PANTHER" id="PTHR13947">
    <property type="entry name" value="GNAT FAMILY N-ACETYLTRANSFERASE"/>
    <property type="match status" value="1"/>
</dbReference>
<proteinExistence type="predicted"/>
<evidence type="ECO:0000259" key="3">
    <source>
        <dbReference type="PROSITE" id="PS50995"/>
    </source>
</evidence>
<dbReference type="GO" id="GO:0003700">
    <property type="term" value="F:DNA-binding transcription factor activity"/>
    <property type="evidence" value="ECO:0007669"/>
    <property type="project" value="InterPro"/>
</dbReference>
<feature type="region of interest" description="Disordered" evidence="2">
    <location>
        <begin position="1"/>
        <end position="106"/>
    </location>
</feature>
<accession>A0A919GER0</accession>
<evidence type="ECO:0000256" key="2">
    <source>
        <dbReference type="SAM" id="MobiDB-lite"/>
    </source>
</evidence>
<dbReference type="PROSITE" id="PS51186">
    <property type="entry name" value="GNAT"/>
    <property type="match status" value="1"/>
</dbReference>
<dbReference type="SUPFAM" id="SSF55729">
    <property type="entry name" value="Acyl-CoA N-acyltransferases (Nat)"/>
    <property type="match status" value="1"/>
</dbReference>
<evidence type="ECO:0000256" key="1">
    <source>
        <dbReference type="ARBA" id="ARBA00022679"/>
    </source>
</evidence>
<feature type="compositionally biased region" description="Basic and acidic residues" evidence="2">
    <location>
        <begin position="60"/>
        <end position="71"/>
    </location>
</feature>
<keyword evidence="1" id="KW-0808">Transferase</keyword>
<feature type="compositionally biased region" description="Basic and acidic residues" evidence="2">
    <location>
        <begin position="185"/>
        <end position="195"/>
    </location>
</feature>
<dbReference type="SMART" id="SM00347">
    <property type="entry name" value="HTH_MARR"/>
    <property type="match status" value="1"/>
</dbReference>
<feature type="region of interest" description="Disordered" evidence="2">
    <location>
        <begin position="185"/>
        <end position="209"/>
    </location>
</feature>
<gene>
    <name evidence="5" type="ORF">GCM10018793_44680</name>
</gene>
<evidence type="ECO:0000313" key="6">
    <source>
        <dbReference type="Proteomes" id="UP000603708"/>
    </source>
</evidence>
<feature type="domain" description="N-acetyltransferase" evidence="4">
    <location>
        <begin position="269"/>
        <end position="424"/>
    </location>
</feature>
<feature type="domain" description="HTH marR-type" evidence="3">
    <location>
        <begin position="117"/>
        <end position="243"/>
    </location>
</feature>
<dbReference type="InterPro" id="IPR000182">
    <property type="entry name" value="GNAT_dom"/>
</dbReference>
<dbReference type="InterPro" id="IPR000835">
    <property type="entry name" value="HTH_MarR-typ"/>
</dbReference>
<comment type="caution">
    <text evidence="5">The sequence shown here is derived from an EMBL/GenBank/DDBJ whole genome shotgun (WGS) entry which is preliminary data.</text>
</comment>
<dbReference type="InterPro" id="IPR036388">
    <property type="entry name" value="WH-like_DNA-bd_sf"/>
</dbReference>
<dbReference type="PROSITE" id="PS50995">
    <property type="entry name" value="HTH_MARR_2"/>
    <property type="match status" value="1"/>
</dbReference>
<dbReference type="Gene3D" id="3.40.630.30">
    <property type="match status" value="1"/>
</dbReference>
<dbReference type="Proteomes" id="UP000603708">
    <property type="component" value="Unassembled WGS sequence"/>
</dbReference>
<dbReference type="CDD" id="cd04301">
    <property type="entry name" value="NAT_SF"/>
    <property type="match status" value="1"/>
</dbReference>